<reference evidence="8 9" key="1">
    <citation type="submission" date="2018-10" db="EMBL/GenBank/DDBJ databases">
        <authorList>
            <person name="Zhang X."/>
        </authorList>
    </citation>
    <scope>NUCLEOTIDE SEQUENCE [LARGE SCALE GENOMIC DNA]</scope>
    <source>
        <strain evidence="8 9">SK-G1</strain>
    </source>
</reference>
<dbReference type="AlphaFoldDB" id="A0A3G2R2S1"/>
<dbReference type="InterPro" id="IPR036291">
    <property type="entry name" value="NAD(P)-bd_dom_sf"/>
</dbReference>
<evidence type="ECO:0000259" key="6">
    <source>
        <dbReference type="Pfam" id="PF00389"/>
    </source>
</evidence>
<dbReference type="EMBL" id="CP033169">
    <property type="protein sequence ID" value="AYO29796.1"/>
    <property type="molecule type" value="Genomic_DNA"/>
</dbReference>
<dbReference type="InterPro" id="IPR029752">
    <property type="entry name" value="D-isomer_DH_CS1"/>
</dbReference>
<dbReference type="InterPro" id="IPR006139">
    <property type="entry name" value="D-isomer_2_OHA_DH_cat_dom"/>
</dbReference>
<evidence type="ECO:0000256" key="3">
    <source>
        <dbReference type="ARBA" id="ARBA00023002"/>
    </source>
</evidence>
<sequence>MKILVTPRSFAKHDPKPLEMLLEKGFEIVQNPYQRPLVEEEITELIKDVDGVIIGVDPLTRNVLEKAENLKAISKYGVGVDNIDLDYAKERGIKISRTVGANFNAVADFTVCLMLAVARKINVIDRECRRNNWNKIMTMEIYGKTLGVVGTGNIGKGVIKRSKGFDMNILAYDVYPDEKFAKEYGVKYVSLEELYKNADVISLHVPLTEDTYKMIGKRELHMMKKNAILINTARGGLIDEEALYEALKENVIYGAGIDVFEHEPPTNKKLFELDNMVISSHNGASTYEAVDNMGLMAVENLVRDLFS</sequence>
<accession>A0A3G2R2S1</accession>
<dbReference type="Proteomes" id="UP000280960">
    <property type="component" value="Chromosome"/>
</dbReference>
<evidence type="ECO:0000256" key="2">
    <source>
        <dbReference type="ARBA" id="ARBA00022605"/>
    </source>
</evidence>
<feature type="domain" description="D-isomer specific 2-hydroxyacid dehydrogenase NAD-binding" evidence="7">
    <location>
        <begin position="112"/>
        <end position="283"/>
    </location>
</feature>
<dbReference type="InterPro" id="IPR050857">
    <property type="entry name" value="D-2-hydroxyacid_DH"/>
</dbReference>
<evidence type="ECO:0000313" key="8">
    <source>
        <dbReference type="EMBL" id="AYO29796.1"/>
    </source>
</evidence>
<dbReference type="InterPro" id="IPR029753">
    <property type="entry name" value="D-isomer_DH_CS"/>
</dbReference>
<organism evidence="8 9">
    <name type="scientific">Biomaibacter acetigenes</name>
    <dbReference type="NCBI Taxonomy" id="2316383"/>
    <lineage>
        <taxon>Bacteria</taxon>
        <taxon>Bacillati</taxon>
        <taxon>Bacillota</taxon>
        <taxon>Clostridia</taxon>
        <taxon>Thermosediminibacterales</taxon>
        <taxon>Tepidanaerobacteraceae</taxon>
        <taxon>Biomaibacter</taxon>
    </lineage>
</organism>
<dbReference type="Pfam" id="PF02826">
    <property type="entry name" value="2-Hacid_dh_C"/>
    <property type="match status" value="1"/>
</dbReference>
<comment type="similarity">
    <text evidence="1 5">Belongs to the D-isomer specific 2-hydroxyacid dehydrogenase family.</text>
</comment>
<keyword evidence="4" id="KW-0520">NAD</keyword>
<evidence type="ECO:0000256" key="1">
    <source>
        <dbReference type="ARBA" id="ARBA00005854"/>
    </source>
</evidence>
<keyword evidence="3 5" id="KW-0560">Oxidoreductase</keyword>
<gene>
    <name evidence="8" type="ORF">D2962_03485</name>
</gene>
<evidence type="ECO:0000256" key="4">
    <source>
        <dbReference type="ARBA" id="ARBA00023027"/>
    </source>
</evidence>
<dbReference type="FunFam" id="3.40.50.720:FF:000203">
    <property type="entry name" value="D-3-phosphoglycerate dehydrogenase (SerA)"/>
    <property type="match status" value="1"/>
</dbReference>
<dbReference type="PROSITE" id="PS00671">
    <property type="entry name" value="D_2_HYDROXYACID_DH_3"/>
    <property type="match status" value="1"/>
</dbReference>
<dbReference type="SUPFAM" id="SSF52283">
    <property type="entry name" value="Formate/glycerate dehydrogenase catalytic domain-like"/>
    <property type="match status" value="1"/>
</dbReference>
<evidence type="ECO:0000256" key="5">
    <source>
        <dbReference type="RuleBase" id="RU003719"/>
    </source>
</evidence>
<keyword evidence="2" id="KW-0028">Amino-acid biosynthesis</keyword>
<evidence type="ECO:0000259" key="7">
    <source>
        <dbReference type="Pfam" id="PF02826"/>
    </source>
</evidence>
<dbReference type="GO" id="GO:0008652">
    <property type="term" value="P:amino acid biosynthetic process"/>
    <property type="evidence" value="ECO:0007669"/>
    <property type="project" value="UniProtKB-KW"/>
</dbReference>
<name>A0A3G2R2S1_9FIRM</name>
<dbReference type="RefSeq" id="WP_122014158.1">
    <property type="nucleotide sequence ID" value="NZ_CP033169.1"/>
</dbReference>
<dbReference type="GO" id="GO:0051287">
    <property type="term" value="F:NAD binding"/>
    <property type="evidence" value="ECO:0007669"/>
    <property type="project" value="InterPro"/>
</dbReference>
<dbReference type="Gene3D" id="3.40.50.720">
    <property type="entry name" value="NAD(P)-binding Rossmann-like Domain"/>
    <property type="match status" value="2"/>
</dbReference>
<dbReference type="PROSITE" id="PS00670">
    <property type="entry name" value="D_2_HYDROXYACID_DH_2"/>
    <property type="match status" value="1"/>
</dbReference>
<dbReference type="KEGG" id="bacg:D2962_03485"/>
<protein>
    <submittedName>
        <fullName evidence="8">Hydroxyacid dehydrogenase</fullName>
    </submittedName>
</protein>
<dbReference type="PROSITE" id="PS00065">
    <property type="entry name" value="D_2_HYDROXYACID_DH_1"/>
    <property type="match status" value="1"/>
</dbReference>
<dbReference type="SUPFAM" id="SSF51735">
    <property type="entry name" value="NAD(P)-binding Rossmann-fold domains"/>
    <property type="match status" value="1"/>
</dbReference>
<evidence type="ECO:0000313" key="9">
    <source>
        <dbReference type="Proteomes" id="UP000280960"/>
    </source>
</evidence>
<dbReference type="CDD" id="cd12172">
    <property type="entry name" value="PGDH_like_2"/>
    <property type="match status" value="1"/>
</dbReference>
<keyword evidence="9" id="KW-1185">Reference proteome</keyword>
<dbReference type="Pfam" id="PF00389">
    <property type="entry name" value="2-Hacid_dh"/>
    <property type="match status" value="1"/>
</dbReference>
<dbReference type="PANTHER" id="PTHR42789">
    <property type="entry name" value="D-ISOMER SPECIFIC 2-HYDROXYACID DEHYDROGENASE FAMILY PROTEIN (AFU_ORTHOLOGUE AFUA_6G10090)"/>
    <property type="match status" value="1"/>
</dbReference>
<dbReference type="InterPro" id="IPR006140">
    <property type="entry name" value="D-isomer_DH_NAD-bd"/>
</dbReference>
<dbReference type="PANTHER" id="PTHR42789:SF1">
    <property type="entry name" value="D-ISOMER SPECIFIC 2-HYDROXYACID DEHYDROGENASE FAMILY PROTEIN (AFU_ORTHOLOGUE AFUA_6G10090)"/>
    <property type="match status" value="1"/>
</dbReference>
<dbReference type="GO" id="GO:0016616">
    <property type="term" value="F:oxidoreductase activity, acting on the CH-OH group of donors, NAD or NADP as acceptor"/>
    <property type="evidence" value="ECO:0007669"/>
    <property type="project" value="InterPro"/>
</dbReference>
<feature type="domain" description="D-isomer specific 2-hydroxyacid dehydrogenase catalytic" evidence="6">
    <location>
        <begin position="16"/>
        <end position="303"/>
    </location>
</feature>
<proteinExistence type="inferred from homology"/>